<sequence>MPTVNPLTLPELLLRIANHLKQDEIAPCLRVCKTWYETLLPIVWRNVETIGVAMGRISRGPSPENLRRHCDLVHTLSILDSQPGRYAVTYPKLQALTLGSRTLRMEDITPEGNPTHMIELNSSLNSLDLRRLNGYLLADFWRAVSELRDLKSLRVRRTILNDKIDSDEFWNSCLNLECLRLTRTWIARSHGTLDTLILPTFPRLRMLELDLVNRIGNEQQLELIRQSPQLEELVWNIIPKDTVLDFFADDITQGLWPKLERLSLGYSNPDAESGRIIDGVRCLTKLDMSCTGFGPLCFQALRRHFDTLTELYLRESSGATSEMLREIMCSCPHLEEFQAGIIIAKDLIEDRPWVCLSMKSLEVCFSVSKQNQDLQAKIFERLSKLYQLERLCVGGWASWRKRTAEEALDLRLGKGLGLLRNLRKMRQVNVHNTTQLLEENDVRWMIANWKNLEELRGPLNQDSAINYNLMNILQQHGIQTNGNQQNSHFQDVVLGA</sequence>
<accession>A0A9P6MXT6</accession>
<dbReference type="InterPro" id="IPR032675">
    <property type="entry name" value="LRR_dom_sf"/>
</dbReference>
<gene>
    <name evidence="2" type="ORF">BGZ80_009309</name>
</gene>
<evidence type="ECO:0000259" key="1">
    <source>
        <dbReference type="Pfam" id="PF12937"/>
    </source>
</evidence>
<dbReference type="InterPro" id="IPR001810">
    <property type="entry name" value="F-box_dom"/>
</dbReference>
<dbReference type="AlphaFoldDB" id="A0A9P6MXT6"/>
<dbReference type="Pfam" id="PF12937">
    <property type="entry name" value="F-box-like"/>
    <property type="match status" value="1"/>
</dbReference>
<organism evidence="2 3">
    <name type="scientific">Entomortierella chlamydospora</name>
    <dbReference type="NCBI Taxonomy" id="101097"/>
    <lineage>
        <taxon>Eukaryota</taxon>
        <taxon>Fungi</taxon>
        <taxon>Fungi incertae sedis</taxon>
        <taxon>Mucoromycota</taxon>
        <taxon>Mortierellomycotina</taxon>
        <taxon>Mortierellomycetes</taxon>
        <taxon>Mortierellales</taxon>
        <taxon>Mortierellaceae</taxon>
        <taxon>Entomortierella</taxon>
    </lineage>
</organism>
<evidence type="ECO:0000313" key="3">
    <source>
        <dbReference type="Proteomes" id="UP000703661"/>
    </source>
</evidence>
<dbReference type="Proteomes" id="UP000703661">
    <property type="component" value="Unassembled WGS sequence"/>
</dbReference>
<feature type="domain" description="F-box" evidence="1">
    <location>
        <begin position="10"/>
        <end position="47"/>
    </location>
</feature>
<reference evidence="2" key="1">
    <citation type="journal article" date="2020" name="Fungal Divers.">
        <title>Resolving the Mortierellaceae phylogeny through synthesis of multi-gene phylogenetics and phylogenomics.</title>
        <authorList>
            <person name="Vandepol N."/>
            <person name="Liber J."/>
            <person name="Desiro A."/>
            <person name="Na H."/>
            <person name="Kennedy M."/>
            <person name="Barry K."/>
            <person name="Grigoriev I.V."/>
            <person name="Miller A.N."/>
            <person name="O'Donnell K."/>
            <person name="Stajich J.E."/>
            <person name="Bonito G."/>
        </authorList>
    </citation>
    <scope>NUCLEOTIDE SEQUENCE</scope>
    <source>
        <strain evidence="2">NRRL 2769</strain>
    </source>
</reference>
<evidence type="ECO:0000313" key="2">
    <source>
        <dbReference type="EMBL" id="KAG0016307.1"/>
    </source>
</evidence>
<proteinExistence type="predicted"/>
<dbReference type="SUPFAM" id="SSF81383">
    <property type="entry name" value="F-box domain"/>
    <property type="match status" value="1"/>
</dbReference>
<name>A0A9P6MXT6_9FUNG</name>
<protein>
    <recommendedName>
        <fullName evidence="1">F-box domain-containing protein</fullName>
    </recommendedName>
</protein>
<keyword evidence="3" id="KW-1185">Reference proteome</keyword>
<dbReference type="EMBL" id="JAAAID010000544">
    <property type="protein sequence ID" value="KAG0016307.1"/>
    <property type="molecule type" value="Genomic_DNA"/>
</dbReference>
<dbReference type="SUPFAM" id="SSF52047">
    <property type="entry name" value="RNI-like"/>
    <property type="match status" value="1"/>
</dbReference>
<dbReference type="InterPro" id="IPR036047">
    <property type="entry name" value="F-box-like_dom_sf"/>
</dbReference>
<comment type="caution">
    <text evidence="2">The sequence shown here is derived from an EMBL/GenBank/DDBJ whole genome shotgun (WGS) entry which is preliminary data.</text>
</comment>
<dbReference type="Gene3D" id="3.80.10.10">
    <property type="entry name" value="Ribonuclease Inhibitor"/>
    <property type="match status" value="2"/>
</dbReference>